<sequence length="155" mass="17093">MGQSKELTKLPPMELEEAPTRLRGKPSWLISKAAARAHRLIAEATATAGGRAYHFAILAALDEFGPDSQVRIGQRCGIDQSDMHTMLAELKEQGHVTRTSDPRDRRRNLITLTPAGHQRLEELDSALSAVQEDLLNALSPTERNHLAALLTRVLD</sequence>
<dbReference type="InterPro" id="IPR000835">
    <property type="entry name" value="HTH_MarR-typ"/>
</dbReference>
<dbReference type="Proteomes" id="UP001317870">
    <property type="component" value="Chromosome"/>
</dbReference>
<dbReference type="SUPFAM" id="SSF46785">
    <property type="entry name" value="Winged helix' DNA-binding domain"/>
    <property type="match status" value="1"/>
</dbReference>
<dbReference type="InterPro" id="IPR036388">
    <property type="entry name" value="WH-like_DNA-bd_sf"/>
</dbReference>
<evidence type="ECO:0000313" key="3">
    <source>
        <dbReference type="Proteomes" id="UP001317870"/>
    </source>
</evidence>
<name>A0ABM8CQ30_9NOCA</name>
<feature type="domain" description="HTH marR-type" evidence="1">
    <location>
        <begin position="23"/>
        <end position="155"/>
    </location>
</feature>
<dbReference type="PROSITE" id="PS50995">
    <property type="entry name" value="HTH_MARR_2"/>
    <property type="match status" value="1"/>
</dbReference>
<keyword evidence="3" id="KW-1185">Reference proteome</keyword>
<gene>
    <name evidence="2" type="ORF">IFM12276_00440</name>
</gene>
<dbReference type="Pfam" id="PF12802">
    <property type="entry name" value="MarR_2"/>
    <property type="match status" value="1"/>
</dbReference>
<evidence type="ECO:0000259" key="1">
    <source>
        <dbReference type="PROSITE" id="PS50995"/>
    </source>
</evidence>
<dbReference type="SMART" id="SM00347">
    <property type="entry name" value="HTH_MARR"/>
    <property type="match status" value="1"/>
</dbReference>
<accession>A0ABM8CQ30</accession>
<dbReference type="EMBL" id="AP026978">
    <property type="protein sequence ID" value="BDT97015.1"/>
    <property type="molecule type" value="Genomic_DNA"/>
</dbReference>
<dbReference type="PANTHER" id="PTHR33164">
    <property type="entry name" value="TRANSCRIPTIONAL REGULATOR, MARR FAMILY"/>
    <property type="match status" value="1"/>
</dbReference>
<organism evidence="2 3">
    <name type="scientific">Nocardia sputorum</name>
    <dbReference type="NCBI Taxonomy" id="2984338"/>
    <lineage>
        <taxon>Bacteria</taxon>
        <taxon>Bacillati</taxon>
        <taxon>Actinomycetota</taxon>
        <taxon>Actinomycetes</taxon>
        <taxon>Mycobacteriales</taxon>
        <taxon>Nocardiaceae</taxon>
        <taxon>Nocardia</taxon>
    </lineage>
</organism>
<dbReference type="InterPro" id="IPR039422">
    <property type="entry name" value="MarR/SlyA-like"/>
</dbReference>
<evidence type="ECO:0000313" key="2">
    <source>
        <dbReference type="EMBL" id="BDT97015.1"/>
    </source>
</evidence>
<reference evidence="2 3" key="1">
    <citation type="submission" date="2022-11" db="EMBL/GenBank/DDBJ databases">
        <title>Genome Sequencing of Nocardia sp. ON39_IFM12276 and assembly.</title>
        <authorList>
            <person name="Shimojima M."/>
            <person name="Toyokawa M."/>
            <person name="Uesaka K."/>
        </authorList>
    </citation>
    <scope>NUCLEOTIDE SEQUENCE [LARGE SCALE GENOMIC DNA]</scope>
    <source>
        <strain evidence="2 3">IFM 12276</strain>
    </source>
</reference>
<dbReference type="PANTHER" id="PTHR33164:SF57">
    <property type="entry name" value="MARR-FAMILY TRANSCRIPTIONAL REGULATOR"/>
    <property type="match status" value="1"/>
</dbReference>
<protein>
    <recommendedName>
        <fullName evidence="1">HTH marR-type domain-containing protein</fullName>
    </recommendedName>
</protein>
<dbReference type="Gene3D" id="1.10.10.10">
    <property type="entry name" value="Winged helix-like DNA-binding domain superfamily/Winged helix DNA-binding domain"/>
    <property type="match status" value="1"/>
</dbReference>
<dbReference type="InterPro" id="IPR036390">
    <property type="entry name" value="WH_DNA-bd_sf"/>
</dbReference>
<dbReference type="PRINTS" id="PR00598">
    <property type="entry name" value="HTHMARR"/>
</dbReference>
<proteinExistence type="predicted"/>